<feature type="region of interest" description="Disordered" evidence="11">
    <location>
        <begin position="210"/>
        <end position="234"/>
    </location>
</feature>
<name>A0ABQ7S5S1_9ACAR</name>
<dbReference type="PROSITE" id="PS00031">
    <property type="entry name" value="NUCLEAR_REC_DBD_1"/>
    <property type="match status" value="1"/>
</dbReference>
<feature type="compositionally biased region" description="Basic and acidic residues" evidence="11">
    <location>
        <begin position="276"/>
        <end position="286"/>
    </location>
</feature>
<evidence type="ECO:0000256" key="6">
    <source>
        <dbReference type="ARBA" id="ARBA00023125"/>
    </source>
</evidence>
<keyword evidence="6 10" id="KW-0238">DNA-binding</keyword>
<comment type="caution">
    <text evidence="14">The sequence shown here is derived from an EMBL/GenBank/DDBJ whole genome shotgun (WGS) entry which is preliminary data.</text>
</comment>
<dbReference type="PROSITE" id="PS51030">
    <property type="entry name" value="NUCLEAR_REC_DBD_2"/>
    <property type="match status" value="1"/>
</dbReference>
<evidence type="ECO:0000256" key="1">
    <source>
        <dbReference type="ARBA" id="ARBA00008092"/>
    </source>
</evidence>
<evidence type="ECO:0000256" key="2">
    <source>
        <dbReference type="ARBA" id="ARBA00022723"/>
    </source>
</evidence>
<dbReference type="SUPFAM" id="SSF57716">
    <property type="entry name" value="Glucocorticoid receptor-like (DNA-binding domain)"/>
    <property type="match status" value="1"/>
</dbReference>
<keyword evidence="4 10" id="KW-0862">Zinc</keyword>
<dbReference type="InterPro" id="IPR001628">
    <property type="entry name" value="Znf_hrmn_rcpt"/>
</dbReference>
<feature type="region of interest" description="Disordered" evidence="11">
    <location>
        <begin position="166"/>
        <end position="187"/>
    </location>
</feature>
<dbReference type="SMART" id="SM00399">
    <property type="entry name" value="ZnF_C4"/>
    <property type="match status" value="1"/>
</dbReference>
<comment type="similarity">
    <text evidence="1">Belongs to the nuclear hormone receptor family. NR1 subfamily.</text>
</comment>
<dbReference type="CDD" id="cd07166">
    <property type="entry name" value="NR_DBD_REV_ERB"/>
    <property type="match status" value="1"/>
</dbReference>
<gene>
    <name evidence="14" type="primary">E75</name>
    <name evidence="14" type="ORF">GZH46_02908</name>
</gene>
<keyword evidence="9 10" id="KW-0539">Nucleus</keyword>
<feature type="non-terminal residue" evidence="14">
    <location>
        <position position="698"/>
    </location>
</feature>
<feature type="domain" description="NR LBD" evidence="13">
    <location>
        <begin position="349"/>
        <end position="688"/>
    </location>
</feature>
<evidence type="ECO:0000256" key="4">
    <source>
        <dbReference type="ARBA" id="ARBA00022833"/>
    </source>
</evidence>
<dbReference type="PANTHER" id="PTHR24082:SF473">
    <property type="entry name" value="ECDYSONE-INDUCED PROTEIN 75B, ISOFORM B"/>
    <property type="match status" value="1"/>
</dbReference>
<protein>
    <submittedName>
        <fullName evidence="14">Nuclear hormone receptor E75</fullName>
    </submittedName>
</protein>
<evidence type="ECO:0000256" key="11">
    <source>
        <dbReference type="SAM" id="MobiDB-lite"/>
    </source>
</evidence>
<dbReference type="InterPro" id="IPR001723">
    <property type="entry name" value="Nuclear_hrmn_rcpt"/>
</dbReference>
<evidence type="ECO:0000259" key="12">
    <source>
        <dbReference type="PROSITE" id="PS51030"/>
    </source>
</evidence>
<dbReference type="PRINTS" id="PR00398">
    <property type="entry name" value="STRDHORMONER"/>
</dbReference>
<dbReference type="InterPro" id="IPR050234">
    <property type="entry name" value="Nuclear_hormone_rcpt_NR1"/>
</dbReference>
<dbReference type="Pfam" id="PF00105">
    <property type="entry name" value="zf-C4"/>
    <property type="match status" value="1"/>
</dbReference>
<keyword evidence="2 10" id="KW-0479">Metal-binding</keyword>
<dbReference type="Gene3D" id="3.30.50.10">
    <property type="entry name" value="Erythroid Transcription Factor GATA-1, subunit A"/>
    <property type="match status" value="1"/>
</dbReference>
<evidence type="ECO:0000313" key="15">
    <source>
        <dbReference type="Proteomes" id="UP000825002"/>
    </source>
</evidence>
<evidence type="ECO:0000256" key="8">
    <source>
        <dbReference type="ARBA" id="ARBA00023170"/>
    </source>
</evidence>
<dbReference type="InterPro" id="IPR000536">
    <property type="entry name" value="Nucl_hrmn_rcpt_lig-bd"/>
</dbReference>
<dbReference type="Proteomes" id="UP000825002">
    <property type="component" value="Unassembled WGS sequence"/>
</dbReference>
<keyword evidence="3 10" id="KW-0863">Zinc-finger</keyword>
<keyword evidence="15" id="KW-1185">Reference proteome</keyword>
<feature type="compositionally biased region" description="Low complexity" evidence="11">
    <location>
        <begin position="210"/>
        <end position="223"/>
    </location>
</feature>
<accession>A0ABQ7S5S1</accession>
<proteinExistence type="inferred from homology"/>
<evidence type="ECO:0000259" key="13">
    <source>
        <dbReference type="PROSITE" id="PS51843"/>
    </source>
</evidence>
<dbReference type="EMBL" id="JAIFTH010001282">
    <property type="protein sequence ID" value="KAG9508590.1"/>
    <property type="molecule type" value="Genomic_DNA"/>
</dbReference>
<keyword evidence="8 10" id="KW-0675">Receptor</keyword>
<dbReference type="PROSITE" id="PS51843">
    <property type="entry name" value="NR_LBD"/>
    <property type="match status" value="1"/>
</dbReference>
<feature type="compositionally biased region" description="Low complexity" evidence="11">
    <location>
        <begin position="170"/>
        <end position="186"/>
    </location>
</feature>
<evidence type="ECO:0000256" key="9">
    <source>
        <dbReference type="ARBA" id="ARBA00023242"/>
    </source>
</evidence>
<comment type="subcellular location">
    <subcellularLocation>
        <location evidence="10">Nucleus</location>
    </subcellularLocation>
</comment>
<evidence type="ECO:0000256" key="7">
    <source>
        <dbReference type="ARBA" id="ARBA00023163"/>
    </source>
</evidence>
<feature type="region of interest" description="Disordered" evidence="11">
    <location>
        <begin position="267"/>
        <end position="311"/>
    </location>
</feature>
<evidence type="ECO:0000256" key="3">
    <source>
        <dbReference type="ARBA" id="ARBA00022771"/>
    </source>
</evidence>
<dbReference type="Gene3D" id="1.10.565.10">
    <property type="entry name" value="Retinoid X Receptor"/>
    <property type="match status" value="1"/>
</dbReference>
<dbReference type="PANTHER" id="PTHR24082">
    <property type="entry name" value="NUCLEAR HORMONE RECEPTOR"/>
    <property type="match status" value="1"/>
</dbReference>
<dbReference type="SMART" id="SM00430">
    <property type="entry name" value="HOLI"/>
    <property type="match status" value="1"/>
</dbReference>
<dbReference type="PRINTS" id="PR00047">
    <property type="entry name" value="STROIDFINGER"/>
</dbReference>
<dbReference type="InterPro" id="IPR035500">
    <property type="entry name" value="NHR-like_dom_sf"/>
</dbReference>
<dbReference type="InterPro" id="IPR013088">
    <property type="entry name" value="Znf_NHR/GATA"/>
</dbReference>
<keyword evidence="7 10" id="KW-0804">Transcription</keyword>
<feature type="compositionally biased region" description="Low complexity" evidence="11">
    <location>
        <begin position="287"/>
        <end position="311"/>
    </location>
</feature>
<evidence type="ECO:0000256" key="5">
    <source>
        <dbReference type="ARBA" id="ARBA00023015"/>
    </source>
</evidence>
<dbReference type="SUPFAM" id="SSF48508">
    <property type="entry name" value="Nuclear receptor ligand-binding domain"/>
    <property type="match status" value="1"/>
</dbReference>
<dbReference type="Pfam" id="PF00104">
    <property type="entry name" value="Hormone_recep"/>
    <property type="match status" value="1"/>
</dbReference>
<reference evidence="14 15" key="1">
    <citation type="submission" date="2020-10" db="EMBL/GenBank/DDBJ databases">
        <authorList>
            <person name="Klimov P.B."/>
            <person name="Dyachkov S.M."/>
            <person name="Chetverikov P.E."/>
        </authorList>
    </citation>
    <scope>NUCLEOTIDE SEQUENCE [LARGE SCALE GENOMIC DNA]</scope>
    <source>
        <strain evidence="14">BMOC 18-1129-001#AD2665</strain>
        <tissue evidence="14">Entire mites</tissue>
    </source>
</reference>
<evidence type="ECO:0000313" key="14">
    <source>
        <dbReference type="EMBL" id="KAG9508590.1"/>
    </source>
</evidence>
<sequence>MSSIEFDGTTILCRVCGDKASGFHYGVHSCEGCKGFFRRSIQQKIQYRPCTKNQSCSILRINRNRCQYCRLKKCVAVGMSRDAVRFGRVPKREKAKILAAMQKMSASRHEQSIELELADDDDKLVQVLARAHRDTSDYRAAFVVGCAAANQHSFVGRASAQSISSTTGVSSGRFSSASSSSSSSLSWPHCRLSHTMSPYSTSCTNDGIMSSSSSLSSSSTSSTPFESMMHDDNTTHSTISMSLTQQQQQHKQQYTCQRTTTATLDGATCPGQHSASHADVDHHDHSSNSSNASSTHSNSSFNVSTSSSASMSAPLASTTTSAVSSAVPTATQTPPATVIATADAAPAVPPAQTVRVDRPADHADTSSSNNNNDNEFANRFSSAITNVVEFAKRIPGFALLPQDDQVTLLKASVFEVLLVRVANTYDPHTETLVCTNGVVVNRHTVATGTSERAGCGLTPKVSVLQRAANARQVQQQQKQQYRWTGHATTPCRAAATGDSSSCTATNDVTLSSSSSSSSHLDHHHNQSTLQPTSTTTATCLTTTAPVNSNNTCQRTHPTQCTGVQSSATSNARFLMDSLFQFGERMAHANLSDTELALYCACVVMATVSPFRLPELVMALTSGCIIAFSKLLLLLGLSSLNRGFSRLPSGFCSPPPFDSSCSFLEPSFEFFLPSSFDLESFLSSLLKSFSEDLKEPSES</sequence>
<keyword evidence="5 10" id="KW-0805">Transcription regulation</keyword>
<organism evidence="14 15">
    <name type="scientific">Fragariocoptes setiger</name>
    <dbReference type="NCBI Taxonomy" id="1670756"/>
    <lineage>
        <taxon>Eukaryota</taxon>
        <taxon>Metazoa</taxon>
        <taxon>Ecdysozoa</taxon>
        <taxon>Arthropoda</taxon>
        <taxon>Chelicerata</taxon>
        <taxon>Arachnida</taxon>
        <taxon>Acari</taxon>
        <taxon>Acariformes</taxon>
        <taxon>Trombidiformes</taxon>
        <taxon>Prostigmata</taxon>
        <taxon>Eupodina</taxon>
        <taxon>Eriophyoidea</taxon>
        <taxon>Phytoptidae</taxon>
        <taxon>Fragariocoptes</taxon>
    </lineage>
</organism>
<feature type="region of interest" description="Disordered" evidence="11">
    <location>
        <begin position="513"/>
        <end position="533"/>
    </location>
</feature>
<evidence type="ECO:0000256" key="10">
    <source>
        <dbReference type="RuleBase" id="RU004334"/>
    </source>
</evidence>
<feature type="domain" description="Nuclear receptor" evidence="12">
    <location>
        <begin position="10"/>
        <end position="86"/>
    </location>
</feature>